<dbReference type="SUPFAM" id="SSF49452">
    <property type="entry name" value="Starch-binding domain-like"/>
    <property type="match status" value="2"/>
</dbReference>
<gene>
    <name evidence="2" type="ORF">SNE40_002188</name>
</gene>
<dbReference type="InterPro" id="IPR013783">
    <property type="entry name" value="Ig-like_fold"/>
</dbReference>
<organism evidence="2 3">
    <name type="scientific">Patella caerulea</name>
    <name type="common">Rayed Mediterranean limpet</name>
    <dbReference type="NCBI Taxonomy" id="87958"/>
    <lineage>
        <taxon>Eukaryota</taxon>
        <taxon>Metazoa</taxon>
        <taxon>Spiralia</taxon>
        <taxon>Lophotrochozoa</taxon>
        <taxon>Mollusca</taxon>
        <taxon>Gastropoda</taxon>
        <taxon>Patellogastropoda</taxon>
        <taxon>Patelloidea</taxon>
        <taxon>Patellidae</taxon>
        <taxon>Patella</taxon>
    </lineage>
</organism>
<accession>A0AAN8K5L1</accession>
<dbReference type="Proteomes" id="UP001347796">
    <property type="component" value="Unassembled WGS sequence"/>
</dbReference>
<dbReference type="Gene3D" id="2.60.40.10">
    <property type="entry name" value="Immunoglobulins"/>
    <property type="match status" value="2"/>
</dbReference>
<dbReference type="SMART" id="SM01065">
    <property type="entry name" value="CBM_2"/>
    <property type="match status" value="2"/>
</dbReference>
<comment type="caution">
    <text evidence="2">The sequence shown here is derived from an EMBL/GenBank/DDBJ whole genome shotgun (WGS) entry which is preliminary data.</text>
</comment>
<dbReference type="Pfam" id="PF00686">
    <property type="entry name" value="CBM_20"/>
    <property type="match status" value="2"/>
</dbReference>
<feature type="domain" description="CBM20" evidence="1">
    <location>
        <begin position="112"/>
        <end position="220"/>
    </location>
</feature>
<sequence>MYNFSDSLTSSENSVPVIFDVTYYPKFEGDRPRLVGSLMELGTWNHNKGIEAKKMDNSFVWRIEMKLPANSFFYFNWFSFSNTRKIQMENTGSRKGDIGAYGGNISTVYGDTTSSFVSRAGCNVEITTHYILNYNERIGIVGSGSGLGNWQADAAIIAVKFSWGYWTVRVELERGQRHEYKWVVIDKDSKTIIRWQEGENRVIEIETGLKELKMNVPWTEGIIEVTGEANRELEIEAGLMELKMDAPLTEGIIEVTGEENRKIEIEAGLMELKIGVPWTEEIIDEAPSENRQINDRIKGLKIDVDDKEIDTLSK</sequence>
<dbReference type="GO" id="GO:0016020">
    <property type="term" value="C:membrane"/>
    <property type="evidence" value="ECO:0007669"/>
    <property type="project" value="TreeGrafter"/>
</dbReference>
<evidence type="ECO:0000313" key="2">
    <source>
        <dbReference type="EMBL" id="KAK6190282.1"/>
    </source>
</evidence>
<name>A0AAN8K5L1_PATCE</name>
<feature type="domain" description="CBM20" evidence="1">
    <location>
        <begin position="9"/>
        <end position="115"/>
    </location>
</feature>
<dbReference type="PANTHER" id="PTHR15048:SF0">
    <property type="entry name" value="STARCH-BINDING DOMAIN-CONTAINING PROTEIN 1"/>
    <property type="match status" value="1"/>
</dbReference>
<dbReference type="PANTHER" id="PTHR15048">
    <property type="entry name" value="STARCH-BINDING DOMAIN-CONTAINING PROTEIN 1"/>
    <property type="match status" value="1"/>
</dbReference>
<dbReference type="AlphaFoldDB" id="A0AAN8K5L1"/>
<proteinExistence type="predicted"/>
<reference evidence="2 3" key="1">
    <citation type="submission" date="2024-01" db="EMBL/GenBank/DDBJ databases">
        <title>The genome of the rayed Mediterranean limpet Patella caerulea (Linnaeus, 1758).</title>
        <authorList>
            <person name="Anh-Thu Weber A."/>
            <person name="Halstead-Nussloch G."/>
        </authorList>
    </citation>
    <scope>NUCLEOTIDE SEQUENCE [LARGE SCALE GENOMIC DNA]</scope>
    <source>
        <strain evidence="2">AATW-2023a</strain>
        <tissue evidence="2">Whole specimen</tissue>
    </source>
</reference>
<evidence type="ECO:0000313" key="3">
    <source>
        <dbReference type="Proteomes" id="UP001347796"/>
    </source>
</evidence>
<keyword evidence="3" id="KW-1185">Reference proteome</keyword>
<dbReference type="InterPro" id="IPR013784">
    <property type="entry name" value="Carb-bd-like_fold"/>
</dbReference>
<dbReference type="InterPro" id="IPR002044">
    <property type="entry name" value="CBM20"/>
</dbReference>
<dbReference type="PROSITE" id="PS51166">
    <property type="entry name" value="CBM20"/>
    <property type="match status" value="2"/>
</dbReference>
<evidence type="ECO:0000259" key="1">
    <source>
        <dbReference type="PROSITE" id="PS51166"/>
    </source>
</evidence>
<dbReference type="EMBL" id="JAZGQO010000002">
    <property type="protein sequence ID" value="KAK6190282.1"/>
    <property type="molecule type" value="Genomic_DNA"/>
</dbReference>
<dbReference type="GO" id="GO:2001070">
    <property type="term" value="F:starch binding"/>
    <property type="evidence" value="ECO:0007669"/>
    <property type="project" value="InterPro"/>
</dbReference>
<protein>
    <recommendedName>
        <fullName evidence="1">CBM20 domain-containing protein</fullName>
    </recommendedName>
</protein>